<reference evidence="2" key="2">
    <citation type="submission" date="2021-04" db="EMBL/GenBank/DDBJ databases">
        <authorList>
            <person name="Gilroy R."/>
        </authorList>
    </citation>
    <scope>NUCLEOTIDE SEQUENCE</scope>
    <source>
        <strain evidence="2">ChiSjej3B21-8574</strain>
    </source>
</reference>
<keyword evidence="1" id="KW-0812">Transmembrane</keyword>
<proteinExistence type="predicted"/>
<dbReference type="EMBL" id="DWWD01000047">
    <property type="protein sequence ID" value="HJC51424.1"/>
    <property type="molecule type" value="Genomic_DNA"/>
</dbReference>
<dbReference type="AlphaFoldDB" id="A0A9D2PJI3"/>
<dbReference type="Proteomes" id="UP000823904">
    <property type="component" value="Unassembled WGS sequence"/>
</dbReference>
<evidence type="ECO:0000313" key="2">
    <source>
        <dbReference type="EMBL" id="HJC51424.1"/>
    </source>
</evidence>
<feature type="transmembrane region" description="Helical" evidence="1">
    <location>
        <begin position="12"/>
        <end position="31"/>
    </location>
</feature>
<sequence>MQNKKKKKTARNVILIAGLAVIIFAAAWMILSRNQQKTQTAQGIVLDENAEAWDGNMNDMSNGKSGIKIPGYGELTVPQGDNTWNITLANPKGNNCYFRYTVTVDGETLYKSDLIEPGKAVRQFEVSKLLDPGEYEIHLNISTYSLDDGQTPMNGANVKSVLHVI</sequence>
<name>A0A9D2PJI3_9FIRM</name>
<reference evidence="2" key="1">
    <citation type="journal article" date="2021" name="PeerJ">
        <title>Extensive microbial diversity within the chicken gut microbiome revealed by metagenomics and culture.</title>
        <authorList>
            <person name="Gilroy R."/>
            <person name="Ravi A."/>
            <person name="Getino M."/>
            <person name="Pursley I."/>
            <person name="Horton D.L."/>
            <person name="Alikhan N.F."/>
            <person name="Baker D."/>
            <person name="Gharbi K."/>
            <person name="Hall N."/>
            <person name="Watson M."/>
            <person name="Adriaenssens E.M."/>
            <person name="Foster-Nyarko E."/>
            <person name="Jarju S."/>
            <person name="Secka A."/>
            <person name="Antonio M."/>
            <person name="Oren A."/>
            <person name="Chaudhuri R.R."/>
            <person name="La Ragione R."/>
            <person name="Hildebrand F."/>
            <person name="Pallen M.J."/>
        </authorList>
    </citation>
    <scope>NUCLEOTIDE SEQUENCE</scope>
    <source>
        <strain evidence="2">ChiSjej3B21-8574</strain>
    </source>
</reference>
<keyword evidence="1" id="KW-1133">Transmembrane helix</keyword>
<organism evidence="2 3">
    <name type="scientific">Candidatus Anaerostipes avistercoris</name>
    <dbReference type="NCBI Taxonomy" id="2838462"/>
    <lineage>
        <taxon>Bacteria</taxon>
        <taxon>Bacillati</taxon>
        <taxon>Bacillota</taxon>
        <taxon>Clostridia</taxon>
        <taxon>Lachnospirales</taxon>
        <taxon>Lachnospiraceae</taxon>
        <taxon>Anaerostipes</taxon>
    </lineage>
</organism>
<comment type="caution">
    <text evidence="2">The sequence shown here is derived from an EMBL/GenBank/DDBJ whole genome shotgun (WGS) entry which is preliminary data.</text>
</comment>
<accession>A0A9D2PJI3</accession>
<gene>
    <name evidence="2" type="ORF">H9754_12800</name>
</gene>
<evidence type="ECO:0000256" key="1">
    <source>
        <dbReference type="SAM" id="Phobius"/>
    </source>
</evidence>
<evidence type="ECO:0000313" key="3">
    <source>
        <dbReference type="Proteomes" id="UP000823904"/>
    </source>
</evidence>
<protein>
    <recommendedName>
        <fullName evidence="4">tRNA (Uracil-5-)-methyltransferase</fullName>
    </recommendedName>
</protein>
<evidence type="ECO:0008006" key="4">
    <source>
        <dbReference type="Google" id="ProtNLM"/>
    </source>
</evidence>
<keyword evidence="1" id="KW-0472">Membrane</keyword>